<reference evidence="2" key="2">
    <citation type="journal article" date="2009" name="Genome Res.">
        <title>Comparative genomic analyses of the human fungal pathogens Coccidioides and their relatives.</title>
        <authorList>
            <person name="Sharpton T.J."/>
            <person name="Stajich J.E."/>
            <person name="Rounsley S.D."/>
            <person name="Gardner M.J."/>
            <person name="Wortman J.R."/>
            <person name="Jordar V.S."/>
            <person name="Maiti R."/>
            <person name="Kodira C.D."/>
            <person name="Neafsey D.E."/>
            <person name="Zeng Q."/>
            <person name="Hung C.-Y."/>
            <person name="McMahan C."/>
            <person name="Muszewska A."/>
            <person name="Grynberg M."/>
            <person name="Mandel M.A."/>
            <person name="Kellner E.M."/>
            <person name="Barker B.M."/>
            <person name="Galgiani J.N."/>
            <person name="Orbach M.J."/>
            <person name="Kirkland T.N."/>
            <person name="Cole G.T."/>
            <person name="Henn M.R."/>
            <person name="Birren B.W."/>
            <person name="Taylor J.W."/>
        </authorList>
    </citation>
    <scope>NUCLEOTIDE SEQUENCE [LARGE SCALE GENOMIC DNA]</scope>
    <source>
        <strain evidence="2">RMSCC 3488</strain>
    </source>
</reference>
<reference evidence="2" key="3">
    <citation type="journal article" date="2010" name="Genome Res.">
        <title>Population genomic sequencing of Coccidioides fungi reveals recent hybridization and transposon control.</title>
        <authorList>
            <person name="Neafsey D.E."/>
            <person name="Barker B.M."/>
            <person name="Sharpton T.J."/>
            <person name="Stajich J.E."/>
            <person name="Park D.J."/>
            <person name="Whiston E."/>
            <person name="Hung C.-Y."/>
            <person name="McMahan C."/>
            <person name="White J."/>
            <person name="Sykes S."/>
            <person name="Heiman D."/>
            <person name="Young S."/>
            <person name="Zeng Q."/>
            <person name="Abouelleil A."/>
            <person name="Aftuck L."/>
            <person name="Bessette D."/>
            <person name="Brown A."/>
            <person name="FitzGerald M."/>
            <person name="Lui A."/>
            <person name="Macdonald J.P."/>
            <person name="Priest M."/>
            <person name="Orbach M.J."/>
            <person name="Galgiani J.N."/>
            <person name="Kirkland T.N."/>
            <person name="Cole G.T."/>
            <person name="Birren B.W."/>
            <person name="Henn M.R."/>
            <person name="Taylor J.W."/>
            <person name="Rounsley S.D."/>
        </authorList>
    </citation>
    <scope>NUCLEOTIDE SEQUENCE [LARGE SCALE GENOMIC DNA]</scope>
    <source>
        <strain evidence="2">RMSCC 3488</strain>
    </source>
</reference>
<sequence>MRTLALEINEIEQRQRLNRDSKSFSLYSDACWSQGTVATGLVGNLIHVTQRRRLTRYFRGVPKVMNLRATMYNIEVDLQSSIGKLFEQMFSDRRDSSGIQSTGCLFYKKHN</sequence>
<evidence type="ECO:0000313" key="2">
    <source>
        <dbReference type="Proteomes" id="UP000054567"/>
    </source>
</evidence>
<reference evidence="1 2" key="1">
    <citation type="submission" date="2007-06" db="EMBL/GenBank/DDBJ databases">
        <title>The Genome Sequence of Coccidioides posadasii RMSCC_3488.</title>
        <authorList>
            <consortium name="Coccidioides Genome Resources Consortium"/>
            <consortium name="The Broad Institute Genome Sequencing Platform"/>
            <person name="Henn M.R."/>
            <person name="Sykes S."/>
            <person name="Young S."/>
            <person name="Jaffe D."/>
            <person name="Berlin A."/>
            <person name="Alvarez P."/>
            <person name="Butler J."/>
            <person name="Gnerre S."/>
            <person name="Grabherr M."/>
            <person name="Mauceli E."/>
            <person name="Brockman W."/>
            <person name="Kodira C."/>
            <person name="Alvarado L."/>
            <person name="Zeng Q."/>
            <person name="Crawford M."/>
            <person name="Antoine C."/>
            <person name="Devon K."/>
            <person name="Galgiani J."/>
            <person name="Orsborn K."/>
            <person name="Lewis M.L."/>
            <person name="Nusbaum C."/>
            <person name="Galagan J."/>
            <person name="Birren B."/>
        </authorList>
    </citation>
    <scope>NUCLEOTIDE SEQUENCE [LARGE SCALE GENOMIC DNA]</scope>
    <source>
        <strain evidence="1 2">RMSCC 3488</strain>
    </source>
</reference>
<name>A0A0J6FVK6_COCPO</name>
<gene>
    <name evidence="1" type="ORF">CPAG_09774</name>
</gene>
<evidence type="ECO:0000313" key="1">
    <source>
        <dbReference type="EMBL" id="KMM73485.1"/>
    </source>
</evidence>
<dbReference type="VEuPathDB" id="FungiDB:CPAG_09774"/>
<dbReference type="AlphaFoldDB" id="A0A0J6FVK6"/>
<proteinExistence type="predicted"/>
<accession>A0A0J6FVK6</accession>
<organism evidence="1 2">
    <name type="scientific">Coccidioides posadasii RMSCC 3488</name>
    <dbReference type="NCBI Taxonomy" id="454284"/>
    <lineage>
        <taxon>Eukaryota</taxon>
        <taxon>Fungi</taxon>
        <taxon>Dikarya</taxon>
        <taxon>Ascomycota</taxon>
        <taxon>Pezizomycotina</taxon>
        <taxon>Eurotiomycetes</taxon>
        <taxon>Eurotiomycetidae</taxon>
        <taxon>Onygenales</taxon>
        <taxon>Onygenaceae</taxon>
        <taxon>Coccidioides</taxon>
    </lineage>
</organism>
<protein>
    <submittedName>
        <fullName evidence="1">Uncharacterized protein</fullName>
    </submittedName>
</protein>
<dbReference type="Proteomes" id="UP000054567">
    <property type="component" value="Unassembled WGS sequence"/>
</dbReference>
<dbReference type="EMBL" id="DS268114">
    <property type="protein sequence ID" value="KMM73485.1"/>
    <property type="molecule type" value="Genomic_DNA"/>
</dbReference>